<accession>A0ABP7R815</accession>
<dbReference type="Proteomes" id="UP001501627">
    <property type="component" value="Unassembled WGS sequence"/>
</dbReference>
<feature type="signal peptide" evidence="2">
    <location>
        <begin position="1"/>
        <end position="27"/>
    </location>
</feature>
<dbReference type="EMBL" id="BAABBP010000011">
    <property type="protein sequence ID" value="GAA3993401.1"/>
    <property type="molecule type" value="Genomic_DNA"/>
</dbReference>
<protein>
    <submittedName>
        <fullName evidence="3">Tripartite tricarboxylate transporter substrate binding protein</fullName>
    </submittedName>
</protein>
<dbReference type="RefSeq" id="WP_344869181.1">
    <property type="nucleotide sequence ID" value="NZ_BAABBP010000011.1"/>
</dbReference>
<comment type="caution">
    <text evidence="3">The sequence shown here is derived from an EMBL/GenBank/DDBJ whole genome shotgun (WGS) entry which is preliminary data.</text>
</comment>
<dbReference type="Gene3D" id="3.40.190.10">
    <property type="entry name" value="Periplasmic binding protein-like II"/>
    <property type="match status" value="1"/>
</dbReference>
<sequence>MTLCRRRFITTLATTAAALGLAAPAPAQPAFASKPLTLIVNGGPGSLPDSFARPLADKLRAALGQPVVVDNRPGAGGMVALQTLRQSPPDGHTLALITNAHAVWNPYVFPKLSYDPQADLQPVSPIAIIPMALAVNAALPVRSVDELVQLAKRQPGQLNYASSSAGSPPHVLFELFKSQSGTDIVHVPFKTGTDALTSVVGGDTQIYLAGTSLVEPMVRDGRLRVLAVSPPVQNPVFAGAPTLEAAGFKGFESAVWLGVVTSPGVPPAVVERLNREIGAALNDEGLAQAFAAHGSLPWHASPAAFGRRIADDRALWTPILQALGLTAQ</sequence>
<evidence type="ECO:0000256" key="2">
    <source>
        <dbReference type="SAM" id="SignalP"/>
    </source>
</evidence>
<evidence type="ECO:0000256" key="1">
    <source>
        <dbReference type="ARBA" id="ARBA00006987"/>
    </source>
</evidence>
<keyword evidence="4" id="KW-1185">Reference proteome</keyword>
<feature type="chain" id="PRO_5045117076" evidence="2">
    <location>
        <begin position="28"/>
        <end position="328"/>
    </location>
</feature>
<comment type="similarity">
    <text evidence="1">Belongs to the UPF0065 (bug) family.</text>
</comment>
<dbReference type="InterPro" id="IPR005064">
    <property type="entry name" value="BUG"/>
</dbReference>
<keyword evidence="2" id="KW-0732">Signal</keyword>
<proteinExistence type="inferred from homology"/>
<dbReference type="Pfam" id="PF03401">
    <property type="entry name" value="TctC"/>
    <property type="match status" value="1"/>
</dbReference>
<dbReference type="PANTHER" id="PTHR42928:SF5">
    <property type="entry name" value="BLR1237 PROTEIN"/>
    <property type="match status" value="1"/>
</dbReference>
<dbReference type="PIRSF" id="PIRSF017082">
    <property type="entry name" value="YflP"/>
    <property type="match status" value="1"/>
</dbReference>
<evidence type="ECO:0000313" key="3">
    <source>
        <dbReference type="EMBL" id="GAA3993401.1"/>
    </source>
</evidence>
<dbReference type="PANTHER" id="PTHR42928">
    <property type="entry name" value="TRICARBOXYLATE-BINDING PROTEIN"/>
    <property type="match status" value="1"/>
</dbReference>
<organism evidence="3 4">
    <name type="scientific">Comamonas faecalis</name>
    <dbReference type="NCBI Taxonomy" id="1387849"/>
    <lineage>
        <taxon>Bacteria</taxon>
        <taxon>Pseudomonadati</taxon>
        <taxon>Pseudomonadota</taxon>
        <taxon>Betaproteobacteria</taxon>
        <taxon>Burkholderiales</taxon>
        <taxon>Comamonadaceae</taxon>
        <taxon>Comamonas</taxon>
    </lineage>
</organism>
<reference evidence="4" key="1">
    <citation type="journal article" date="2019" name="Int. J. Syst. Evol. Microbiol.">
        <title>The Global Catalogue of Microorganisms (GCM) 10K type strain sequencing project: providing services to taxonomists for standard genome sequencing and annotation.</title>
        <authorList>
            <consortium name="The Broad Institute Genomics Platform"/>
            <consortium name="The Broad Institute Genome Sequencing Center for Infectious Disease"/>
            <person name="Wu L."/>
            <person name="Ma J."/>
        </authorList>
    </citation>
    <scope>NUCLEOTIDE SEQUENCE [LARGE SCALE GENOMIC DNA]</scope>
    <source>
        <strain evidence="4">JCM 17561</strain>
    </source>
</reference>
<dbReference type="SUPFAM" id="SSF53850">
    <property type="entry name" value="Periplasmic binding protein-like II"/>
    <property type="match status" value="1"/>
</dbReference>
<evidence type="ECO:0000313" key="4">
    <source>
        <dbReference type="Proteomes" id="UP001501627"/>
    </source>
</evidence>
<dbReference type="PROSITE" id="PS51318">
    <property type="entry name" value="TAT"/>
    <property type="match status" value="1"/>
</dbReference>
<dbReference type="Gene3D" id="3.40.190.150">
    <property type="entry name" value="Bordetella uptake gene, domain 1"/>
    <property type="match status" value="1"/>
</dbReference>
<dbReference type="CDD" id="cd07012">
    <property type="entry name" value="PBP2_Bug_TTT"/>
    <property type="match status" value="1"/>
</dbReference>
<dbReference type="InterPro" id="IPR042100">
    <property type="entry name" value="Bug_dom1"/>
</dbReference>
<name>A0ABP7R815_9BURK</name>
<dbReference type="InterPro" id="IPR006311">
    <property type="entry name" value="TAT_signal"/>
</dbReference>
<gene>
    <name evidence="3" type="ORF">GCM10022279_16000</name>
</gene>